<accession>A0ABQ9ILG8</accession>
<sequence length="301" mass="34147">MEEKCIFCGEGGMVDINSVNMTKGLQTLRNLSVQRRDGIREKLEDVSNARAHAQCRKCYTRHGNHFPVSLPGGINTPKPLLRSDLQPFDFKLCCLYCRETVDMEAYKKHPDRYPKICPSGMCHKNASIPSMCAKSCAKKGEIVLNRISSECDLIAVDAQYHKDCDVRFSIVSFSIPGESSENVVARPVDHPKLEAFNKLCNFLDDNDGCQYLLSDLMEMLLKLGTESDKLYSEKHVRELLSASYGNTVVMSFCMRSLGTVVSFRSVASRILTDNWYASRKKRRCGRKEEGSRRGYHHPKKR</sequence>
<dbReference type="EMBL" id="JARBHB010000001">
    <property type="protein sequence ID" value="KAJ8897494.1"/>
    <property type="molecule type" value="Genomic_DNA"/>
</dbReference>
<comment type="caution">
    <text evidence="1">The sequence shown here is derived from an EMBL/GenBank/DDBJ whole genome shotgun (WGS) entry which is preliminary data.</text>
</comment>
<name>A0ABQ9ILG8_9NEOP</name>
<evidence type="ECO:0000313" key="2">
    <source>
        <dbReference type="Proteomes" id="UP001159363"/>
    </source>
</evidence>
<reference evidence="1 2" key="1">
    <citation type="submission" date="2023-02" db="EMBL/GenBank/DDBJ databases">
        <title>LHISI_Scaffold_Assembly.</title>
        <authorList>
            <person name="Stuart O.P."/>
            <person name="Cleave R."/>
            <person name="Magrath M.J.L."/>
            <person name="Mikheyev A.S."/>
        </authorList>
    </citation>
    <scope>NUCLEOTIDE SEQUENCE [LARGE SCALE GENOMIC DNA]</scope>
    <source>
        <strain evidence="1">Daus_M_001</strain>
        <tissue evidence="1">Leg muscle</tissue>
    </source>
</reference>
<evidence type="ECO:0000313" key="1">
    <source>
        <dbReference type="EMBL" id="KAJ8897494.1"/>
    </source>
</evidence>
<gene>
    <name evidence="1" type="ORF">PR048_002841</name>
</gene>
<protein>
    <submittedName>
        <fullName evidence="1">Uncharacterized protein</fullName>
    </submittedName>
</protein>
<dbReference type="Proteomes" id="UP001159363">
    <property type="component" value="Chromosome 1"/>
</dbReference>
<keyword evidence="2" id="KW-1185">Reference proteome</keyword>
<organism evidence="1 2">
    <name type="scientific">Dryococelus australis</name>
    <dbReference type="NCBI Taxonomy" id="614101"/>
    <lineage>
        <taxon>Eukaryota</taxon>
        <taxon>Metazoa</taxon>
        <taxon>Ecdysozoa</taxon>
        <taxon>Arthropoda</taxon>
        <taxon>Hexapoda</taxon>
        <taxon>Insecta</taxon>
        <taxon>Pterygota</taxon>
        <taxon>Neoptera</taxon>
        <taxon>Polyneoptera</taxon>
        <taxon>Phasmatodea</taxon>
        <taxon>Verophasmatodea</taxon>
        <taxon>Anareolatae</taxon>
        <taxon>Phasmatidae</taxon>
        <taxon>Eurycanthinae</taxon>
        <taxon>Dryococelus</taxon>
    </lineage>
</organism>
<proteinExistence type="predicted"/>